<dbReference type="AlphaFoldDB" id="A0A5R8MLI2"/>
<proteinExistence type="predicted"/>
<reference evidence="1 2" key="1">
    <citation type="journal article" date="2007" name="Int. J. Syst. Evol. Microbiol.">
        <title>Halomonas saccharevitans sp. nov., Halomonas arcis sp. nov. and Halomonas subterranea sp. nov., halophilic bacteria isolated from hypersaline environments of China.</title>
        <authorList>
            <person name="Xu X.W."/>
            <person name="Wu Y.H."/>
            <person name="Zhou Z."/>
            <person name="Wang C.S."/>
            <person name="Zhou Y.G."/>
            <person name="Zhang H.B."/>
            <person name="Wang Y."/>
            <person name="Wu M."/>
        </authorList>
    </citation>
    <scope>NUCLEOTIDE SEQUENCE [LARGE SCALE GENOMIC DNA]</scope>
    <source>
        <strain evidence="1 2">TBZ3</strain>
    </source>
</reference>
<organism evidence="1 2">
    <name type="scientific">Halomonas urmiana</name>
    <dbReference type="NCBI Taxonomy" id="490901"/>
    <lineage>
        <taxon>Bacteria</taxon>
        <taxon>Pseudomonadati</taxon>
        <taxon>Pseudomonadota</taxon>
        <taxon>Gammaproteobacteria</taxon>
        <taxon>Oceanospirillales</taxon>
        <taxon>Halomonadaceae</taxon>
        <taxon>Halomonas</taxon>
    </lineage>
</organism>
<sequence>MADPDLPPRLRAWLERLPEAQLPVTYQQAAEAMGLAPPRTIQRVALALEALMREDAAAGRPLIAALVISRRGELPRPGFFELAVELGRLPADPAGHEIAYRQELDRVLTARAE</sequence>
<comment type="caution">
    <text evidence="1">The sequence shown here is derived from an EMBL/GenBank/DDBJ whole genome shotgun (WGS) entry which is preliminary data.</text>
</comment>
<accession>A0A5R8MLI2</accession>
<dbReference type="OrthoDB" id="14198at2"/>
<evidence type="ECO:0000313" key="1">
    <source>
        <dbReference type="EMBL" id="TLF53031.1"/>
    </source>
</evidence>
<keyword evidence="2" id="KW-1185">Reference proteome</keyword>
<gene>
    <name evidence="1" type="ORF">FEI13_02695</name>
</gene>
<dbReference type="RefSeq" id="WP_138179289.1">
    <property type="nucleotide sequence ID" value="NZ_VBUI01000003.1"/>
</dbReference>
<evidence type="ECO:0000313" key="2">
    <source>
        <dbReference type="Proteomes" id="UP000306973"/>
    </source>
</evidence>
<protein>
    <submittedName>
        <fullName evidence="1">Uncharacterized protein</fullName>
    </submittedName>
</protein>
<dbReference type="EMBL" id="VBUI01000003">
    <property type="protein sequence ID" value="TLF53031.1"/>
    <property type="molecule type" value="Genomic_DNA"/>
</dbReference>
<name>A0A5R8MLI2_9GAMM</name>
<dbReference type="Proteomes" id="UP000306973">
    <property type="component" value="Unassembled WGS sequence"/>
</dbReference>